<sequence>MATVRPKAATTAVGEYRDKVVAVEPGGIESVADADRHGKPHQLFWTWASPNLEFATIFVGVLAVSVFGLNLWQAVLGVVIGNALGSLAHGLLSARGPRYGVPQMVLSRLGFGYWGNTLPAGLMSLTAGIGWFAVNSVSGAFALNTLTRLPVLLCLLIIVVAQVGIGFFGHNLVQAYEKYVFVVLALIFAISGIVILAKTQPGGASAGGIGGFLLTVGTAFGYTAGWNPYAADYTRYLPKTVSPRAVGWFAGLGLFLSCSVLMLIGAASATIGGKSTDTPTAAFTSHLPGWLAALTLLAIALGAVAANSLNIYSGALAFLALGITLPLAWRRAIVALGFGTVGFFLAWLGLSDAGAAYESFLLVISYWISPWLAVVFVDQFLRRGQQAGHLLEDRTHSNWAGLAAFVLGAAVSIVLFANQTLYTAPVPKVLPAVGDITFLVGFGIAGLLFLALGRRPVAP</sequence>
<feature type="transmembrane region" description="Helical" evidence="8">
    <location>
        <begin position="245"/>
        <end position="271"/>
    </location>
</feature>
<evidence type="ECO:0000256" key="3">
    <source>
        <dbReference type="ARBA" id="ARBA00022448"/>
    </source>
</evidence>
<comment type="similarity">
    <text evidence="2 7">Belongs to the purine-cytosine permease (2.A.39) family.</text>
</comment>
<dbReference type="InterPro" id="IPR001248">
    <property type="entry name" value="Pur-cyt_permease"/>
</dbReference>
<dbReference type="Gene3D" id="1.10.4160.10">
    <property type="entry name" value="Hydantoin permease"/>
    <property type="match status" value="1"/>
</dbReference>
<keyword evidence="10" id="KW-1185">Reference proteome</keyword>
<gene>
    <name evidence="9" type="ORF">GCM10009765_75780</name>
</gene>
<evidence type="ECO:0000256" key="1">
    <source>
        <dbReference type="ARBA" id="ARBA00004141"/>
    </source>
</evidence>
<feature type="transmembrane region" description="Helical" evidence="8">
    <location>
        <begin position="398"/>
        <end position="417"/>
    </location>
</feature>
<dbReference type="InterPro" id="IPR026030">
    <property type="entry name" value="Pur-cyt_permease_Fcy2/21/22"/>
</dbReference>
<evidence type="ECO:0000256" key="7">
    <source>
        <dbReference type="PIRNR" id="PIRNR002744"/>
    </source>
</evidence>
<dbReference type="RefSeq" id="WP_344314881.1">
    <property type="nucleotide sequence ID" value="NZ_BAAANY010000040.1"/>
</dbReference>
<dbReference type="Pfam" id="PF02133">
    <property type="entry name" value="Transp_cyt_pur"/>
    <property type="match status" value="1"/>
</dbReference>
<feature type="transmembrane region" description="Helical" evidence="8">
    <location>
        <begin position="179"/>
        <end position="197"/>
    </location>
</feature>
<comment type="subcellular location">
    <subcellularLocation>
        <location evidence="1">Membrane</location>
        <topology evidence="1">Multi-pass membrane protein</topology>
    </subcellularLocation>
</comment>
<feature type="transmembrane region" description="Helical" evidence="8">
    <location>
        <begin position="113"/>
        <end position="134"/>
    </location>
</feature>
<dbReference type="PIRSF" id="PIRSF002744">
    <property type="entry name" value="Pur-cyt_permease"/>
    <property type="match status" value="1"/>
</dbReference>
<evidence type="ECO:0000256" key="6">
    <source>
        <dbReference type="ARBA" id="ARBA00023136"/>
    </source>
</evidence>
<feature type="transmembrane region" description="Helical" evidence="8">
    <location>
        <begin position="44"/>
        <end position="65"/>
    </location>
</feature>
<feature type="transmembrane region" description="Helical" evidence="8">
    <location>
        <begin position="71"/>
        <end position="92"/>
    </location>
</feature>
<dbReference type="EMBL" id="BAAANY010000040">
    <property type="protein sequence ID" value="GAA1715863.1"/>
    <property type="molecule type" value="Genomic_DNA"/>
</dbReference>
<evidence type="ECO:0000256" key="4">
    <source>
        <dbReference type="ARBA" id="ARBA00022692"/>
    </source>
</evidence>
<keyword evidence="6 7" id="KW-0472">Membrane</keyword>
<organism evidence="9 10">
    <name type="scientific">Fodinicola feengrottensis</name>
    <dbReference type="NCBI Taxonomy" id="435914"/>
    <lineage>
        <taxon>Bacteria</taxon>
        <taxon>Bacillati</taxon>
        <taxon>Actinomycetota</taxon>
        <taxon>Actinomycetes</taxon>
        <taxon>Mycobacteriales</taxon>
        <taxon>Fodinicola</taxon>
    </lineage>
</organism>
<feature type="transmembrane region" description="Helical" evidence="8">
    <location>
        <begin position="146"/>
        <end position="167"/>
    </location>
</feature>
<feature type="transmembrane region" description="Helical" evidence="8">
    <location>
        <begin position="356"/>
        <end position="377"/>
    </location>
</feature>
<keyword evidence="3 7" id="KW-0813">Transport</keyword>
<comment type="caution">
    <text evidence="9">The sequence shown here is derived from an EMBL/GenBank/DDBJ whole genome shotgun (WGS) entry which is preliminary data.</text>
</comment>
<evidence type="ECO:0000313" key="9">
    <source>
        <dbReference type="EMBL" id="GAA1715863.1"/>
    </source>
</evidence>
<dbReference type="Proteomes" id="UP001500618">
    <property type="component" value="Unassembled WGS sequence"/>
</dbReference>
<protein>
    <submittedName>
        <fullName evidence="9">Cytosine permease</fullName>
    </submittedName>
</protein>
<feature type="transmembrane region" description="Helical" evidence="8">
    <location>
        <begin position="429"/>
        <end position="452"/>
    </location>
</feature>
<dbReference type="PANTHER" id="PTHR31806:SF1">
    <property type="entry name" value="PURINE-CYTOSINE PERMEASE FCY2-RELATED"/>
    <property type="match status" value="1"/>
</dbReference>
<evidence type="ECO:0000313" key="10">
    <source>
        <dbReference type="Proteomes" id="UP001500618"/>
    </source>
</evidence>
<name>A0ABN2J1V7_9ACTN</name>
<accession>A0ABN2J1V7</accession>
<feature type="transmembrane region" description="Helical" evidence="8">
    <location>
        <begin position="203"/>
        <end position="224"/>
    </location>
</feature>
<evidence type="ECO:0000256" key="8">
    <source>
        <dbReference type="SAM" id="Phobius"/>
    </source>
</evidence>
<dbReference type="PANTHER" id="PTHR31806">
    <property type="entry name" value="PURINE-CYTOSINE PERMEASE FCY2-RELATED"/>
    <property type="match status" value="1"/>
</dbReference>
<feature type="transmembrane region" description="Helical" evidence="8">
    <location>
        <begin position="291"/>
        <end position="320"/>
    </location>
</feature>
<proteinExistence type="inferred from homology"/>
<reference evidence="9 10" key="1">
    <citation type="journal article" date="2019" name="Int. J. Syst. Evol. Microbiol.">
        <title>The Global Catalogue of Microorganisms (GCM) 10K type strain sequencing project: providing services to taxonomists for standard genome sequencing and annotation.</title>
        <authorList>
            <consortium name="The Broad Institute Genomics Platform"/>
            <consortium name="The Broad Institute Genome Sequencing Center for Infectious Disease"/>
            <person name="Wu L."/>
            <person name="Ma J."/>
        </authorList>
    </citation>
    <scope>NUCLEOTIDE SEQUENCE [LARGE SCALE GENOMIC DNA]</scope>
    <source>
        <strain evidence="9 10">JCM 14718</strain>
    </source>
</reference>
<keyword evidence="5 8" id="KW-1133">Transmembrane helix</keyword>
<keyword evidence="4 8" id="KW-0812">Transmembrane</keyword>
<evidence type="ECO:0000256" key="5">
    <source>
        <dbReference type="ARBA" id="ARBA00022989"/>
    </source>
</evidence>
<feature type="transmembrane region" description="Helical" evidence="8">
    <location>
        <begin position="332"/>
        <end position="350"/>
    </location>
</feature>
<evidence type="ECO:0000256" key="2">
    <source>
        <dbReference type="ARBA" id="ARBA00008974"/>
    </source>
</evidence>